<feature type="domain" description="2EXR" evidence="1">
    <location>
        <begin position="7"/>
        <end position="90"/>
    </location>
</feature>
<dbReference type="Proteomes" id="UP001295740">
    <property type="component" value="Unassembled WGS sequence"/>
</dbReference>
<comment type="caution">
    <text evidence="2">The sequence shown here is derived from an EMBL/GenBank/DDBJ whole genome shotgun (WGS) entry which is preliminary data.</text>
</comment>
<organism evidence="2 3">
    <name type="scientific">Anthostomella pinea</name>
    <dbReference type="NCBI Taxonomy" id="933095"/>
    <lineage>
        <taxon>Eukaryota</taxon>
        <taxon>Fungi</taxon>
        <taxon>Dikarya</taxon>
        <taxon>Ascomycota</taxon>
        <taxon>Pezizomycotina</taxon>
        <taxon>Sordariomycetes</taxon>
        <taxon>Xylariomycetidae</taxon>
        <taxon>Xylariales</taxon>
        <taxon>Xylariaceae</taxon>
        <taxon>Anthostomella</taxon>
    </lineage>
</organism>
<gene>
    <name evidence="2" type="ORF">KHLLAP_LOCUS2530</name>
</gene>
<protein>
    <submittedName>
        <fullName evidence="2">Uu.00g049150.m01.CDS01</fullName>
    </submittedName>
</protein>
<dbReference type="SUPFAM" id="SSF54928">
    <property type="entry name" value="RNA-binding domain, RBD"/>
    <property type="match status" value="1"/>
</dbReference>
<dbReference type="PANTHER" id="PTHR35910">
    <property type="entry name" value="2EXR DOMAIN-CONTAINING PROTEIN"/>
    <property type="match status" value="1"/>
</dbReference>
<dbReference type="InterPro" id="IPR035979">
    <property type="entry name" value="RBD_domain_sf"/>
</dbReference>
<dbReference type="AlphaFoldDB" id="A0AAI8VCK6"/>
<name>A0AAI8VCK6_9PEZI</name>
<sequence>MAVPSTFHQFPHLPMELRCMVWDIACDTGPMRLHLKHPIGMWNHLMSFLISEKWHKTISNHQRQRLALLHTRSESRIVGLKRYDVIHGHDFPIFLSRAEYKNCNIENWLGLTMKIRESFGRQFAIDWSRDMVYFEDMKDSQEAKFPFSPQAPWSKIVKLGLNLDNFSTRLSADPAKTESQISRWLQAFLPIFANLQELTLTITGVFKMAPDELKDYDYMTPLQALPRDGYYFSPNPKETLGNRGGLQVYQALRSSIKFNHHHLAFTSASPTHSTTFSNGKQVSWTPSFNTQSTTSSKVEQSVVQPKFHHPTRSHLRKMDLYAQEKTMNYRGVTKHSASDGEAIPEDKNTSLYVTGLPYDVTYNSFFKAIRKAGGIRHCHLNPPAALNPVISAAKVVFFTRQAADKVFQDAQAGNFKVQGTIPRVVWNRIPTSEEPADGRSRVLRYTFASHRCQSYFSHGSGWNVTSIVTAGATFIISIAILPFSHSTLDSHTILDFCNVAKEMMMAFGQRSYSMIAEMAKSMITSTANGSAWIAGMVSAMIDIMLKKFEPALPSPGLIIAAAGERRELCDPRPTPGRKARPRWDDMELSEEFKARFHIPKPEKPKGRLNALQKDKLFKQQTDMDPSQSFHDLHVCHKKGARGSPMYDSAGFQLDYKKVDDWFKPGVSSKSAAINGMERRIERGKREEKEMYASFFIDFVEGEGPDGTDMYDVKYYVKDHVSKDLGVPWHEPNAEEKKRMLKMMGGASLRKDL</sequence>
<evidence type="ECO:0000259" key="1">
    <source>
        <dbReference type="Pfam" id="PF20150"/>
    </source>
</evidence>
<evidence type="ECO:0000313" key="2">
    <source>
        <dbReference type="EMBL" id="CAJ2502062.1"/>
    </source>
</evidence>
<dbReference type="Pfam" id="PF20150">
    <property type="entry name" value="2EXR"/>
    <property type="match status" value="1"/>
</dbReference>
<evidence type="ECO:0000313" key="3">
    <source>
        <dbReference type="Proteomes" id="UP001295740"/>
    </source>
</evidence>
<keyword evidence="3" id="KW-1185">Reference proteome</keyword>
<dbReference type="GO" id="GO:0003676">
    <property type="term" value="F:nucleic acid binding"/>
    <property type="evidence" value="ECO:0007669"/>
    <property type="project" value="InterPro"/>
</dbReference>
<accession>A0AAI8VCK6</accession>
<proteinExistence type="predicted"/>
<dbReference type="InterPro" id="IPR045518">
    <property type="entry name" value="2EXR"/>
</dbReference>
<dbReference type="EMBL" id="CAUWAG010000003">
    <property type="protein sequence ID" value="CAJ2502062.1"/>
    <property type="molecule type" value="Genomic_DNA"/>
</dbReference>
<reference evidence="2" key="1">
    <citation type="submission" date="2023-10" db="EMBL/GenBank/DDBJ databases">
        <authorList>
            <person name="Hackl T."/>
        </authorList>
    </citation>
    <scope>NUCLEOTIDE SEQUENCE</scope>
</reference>
<dbReference type="PANTHER" id="PTHR35910:SF6">
    <property type="entry name" value="2EXR DOMAIN-CONTAINING PROTEIN"/>
    <property type="match status" value="1"/>
</dbReference>